<name>A0A550CYN7_9AGAR</name>
<dbReference type="AlphaFoldDB" id="A0A550CYN7"/>
<evidence type="ECO:0000313" key="3">
    <source>
        <dbReference type="Proteomes" id="UP000320762"/>
    </source>
</evidence>
<protein>
    <submittedName>
        <fullName evidence="2">Uncharacterized protein</fullName>
    </submittedName>
</protein>
<comment type="caution">
    <text evidence="2">The sequence shown here is derived from an EMBL/GenBank/DDBJ whole genome shotgun (WGS) entry which is preliminary data.</text>
</comment>
<keyword evidence="3" id="KW-1185">Reference proteome</keyword>
<dbReference type="EMBL" id="VDMD01000001">
    <property type="protein sequence ID" value="TRM69893.1"/>
    <property type="molecule type" value="Genomic_DNA"/>
</dbReference>
<feature type="region of interest" description="Disordered" evidence="1">
    <location>
        <begin position="76"/>
        <end position="97"/>
    </location>
</feature>
<evidence type="ECO:0000313" key="2">
    <source>
        <dbReference type="EMBL" id="TRM69893.1"/>
    </source>
</evidence>
<feature type="compositionally biased region" description="Polar residues" evidence="1">
    <location>
        <begin position="77"/>
        <end position="91"/>
    </location>
</feature>
<accession>A0A550CYN7</accession>
<proteinExistence type="predicted"/>
<evidence type="ECO:0000256" key="1">
    <source>
        <dbReference type="SAM" id="MobiDB-lite"/>
    </source>
</evidence>
<dbReference type="Proteomes" id="UP000320762">
    <property type="component" value="Unassembled WGS sequence"/>
</dbReference>
<organism evidence="2 3">
    <name type="scientific">Schizophyllum amplum</name>
    <dbReference type="NCBI Taxonomy" id="97359"/>
    <lineage>
        <taxon>Eukaryota</taxon>
        <taxon>Fungi</taxon>
        <taxon>Dikarya</taxon>
        <taxon>Basidiomycota</taxon>
        <taxon>Agaricomycotina</taxon>
        <taxon>Agaricomycetes</taxon>
        <taxon>Agaricomycetidae</taxon>
        <taxon>Agaricales</taxon>
        <taxon>Schizophyllaceae</taxon>
        <taxon>Schizophyllum</taxon>
    </lineage>
</organism>
<gene>
    <name evidence="2" type="ORF">BD626DRAFT_20153</name>
</gene>
<sequence>MPSSSWRRVAWLYLSATPSTCKEGSYNVTAIDKLYTHLAFFRTTTSEGQSGTGDGARSQSRHTCLTIKGALCPGSRSYASQGASWPSQSGRFTLGPR</sequence>
<reference evidence="2 3" key="1">
    <citation type="journal article" date="2019" name="New Phytol.">
        <title>Comparative genomics reveals unique wood-decay strategies and fruiting body development in the Schizophyllaceae.</title>
        <authorList>
            <person name="Almasi E."/>
            <person name="Sahu N."/>
            <person name="Krizsan K."/>
            <person name="Balint B."/>
            <person name="Kovacs G.M."/>
            <person name="Kiss B."/>
            <person name="Cseklye J."/>
            <person name="Drula E."/>
            <person name="Henrissat B."/>
            <person name="Nagy I."/>
            <person name="Chovatia M."/>
            <person name="Adam C."/>
            <person name="LaButti K."/>
            <person name="Lipzen A."/>
            <person name="Riley R."/>
            <person name="Grigoriev I.V."/>
            <person name="Nagy L.G."/>
        </authorList>
    </citation>
    <scope>NUCLEOTIDE SEQUENCE [LARGE SCALE GENOMIC DNA]</scope>
    <source>
        <strain evidence="2 3">NL-1724</strain>
    </source>
</reference>